<evidence type="ECO:0000313" key="4">
    <source>
        <dbReference type="RefSeq" id="XP_014516917.1"/>
    </source>
</evidence>
<name>A0A1S3VFC9_VIGRR</name>
<feature type="domain" description="Putative plant transposon protein" evidence="2">
    <location>
        <begin position="88"/>
        <end position="262"/>
    </location>
</feature>
<dbReference type="OrthoDB" id="1348817at2759"/>
<evidence type="ECO:0000313" key="6">
    <source>
        <dbReference type="RefSeq" id="XP_022642526.1"/>
    </source>
</evidence>
<dbReference type="STRING" id="3916.A0A1S3VFC9"/>
<organism evidence="3 4">
    <name type="scientific">Vigna radiata var. radiata</name>
    <name type="common">Mung bean</name>
    <name type="synonym">Phaseolus aureus</name>
    <dbReference type="NCBI Taxonomy" id="3916"/>
    <lineage>
        <taxon>Eukaryota</taxon>
        <taxon>Viridiplantae</taxon>
        <taxon>Streptophyta</taxon>
        <taxon>Embryophyta</taxon>
        <taxon>Tracheophyta</taxon>
        <taxon>Spermatophyta</taxon>
        <taxon>Magnoliopsida</taxon>
        <taxon>eudicotyledons</taxon>
        <taxon>Gunneridae</taxon>
        <taxon>Pentapetalae</taxon>
        <taxon>rosids</taxon>
        <taxon>fabids</taxon>
        <taxon>Fabales</taxon>
        <taxon>Fabaceae</taxon>
        <taxon>Papilionoideae</taxon>
        <taxon>50 kb inversion clade</taxon>
        <taxon>NPAAA clade</taxon>
        <taxon>indigoferoid/millettioid clade</taxon>
        <taxon>Phaseoleae</taxon>
        <taxon>Vigna</taxon>
    </lineage>
</organism>
<keyword evidence="3" id="KW-1185">Reference proteome</keyword>
<gene>
    <name evidence="4 5 6 7" type="primary">LOC106774437</name>
</gene>
<dbReference type="RefSeq" id="XP_022642525.1">
    <property type="nucleotide sequence ID" value="XM_022786804.1"/>
</dbReference>
<feature type="region of interest" description="Disordered" evidence="1">
    <location>
        <begin position="1"/>
        <end position="20"/>
    </location>
</feature>
<dbReference type="Pfam" id="PF20167">
    <property type="entry name" value="Transposase_32"/>
    <property type="match status" value="1"/>
</dbReference>
<accession>A0A1S3VFC9</accession>
<feature type="region of interest" description="Disordered" evidence="1">
    <location>
        <begin position="296"/>
        <end position="328"/>
    </location>
</feature>
<dbReference type="GeneID" id="106774437"/>
<dbReference type="RefSeq" id="XP_022642527.1">
    <property type="nucleotide sequence ID" value="XM_022786806.1"/>
</dbReference>
<feature type="compositionally biased region" description="Acidic residues" evidence="1">
    <location>
        <begin position="300"/>
        <end position="314"/>
    </location>
</feature>
<dbReference type="RefSeq" id="XP_014516917.1">
    <property type="nucleotide sequence ID" value="XM_014661431.2"/>
</dbReference>
<dbReference type="AlphaFoldDB" id="A0A1S3VFC9"/>
<evidence type="ECO:0000313" key="7">
    <source>
        <dbReference type="RefSeq" id="XP_022642527.1"/>
    </source>
</evidence>
<dbReference type="KEGG" id="vra:106774437"/>
<evidence type="ECO:0000313" key="3">
    <source>
        <dbReference type="Proteomes" id="UP000087766"/>
    </source>
</evidence>
<evidence type="ECO:0000256" key="1">
    <source>
        <dbReference type="SAM" id="MobiDB-lite"/>
    </source>
</evidence>
<evidence type="ECO:0000259" key="2">
    <source>
        <dbReference type="Pfam" id="PF20167"/>
    </source>
</evidence>
<proteinExistence type="predicted"/>
<dbReference type="InterPro" id="IPR046796">
    <property type="entry name" value="Transposase_32_dom"/>
</dbReference>
<protein>
    <submittedName>
        <fullName evidence="4 5">Uncharacterized protein LOC106774437 isoform X1</fullName>
    </submittedName>
</protein>
<reference evidence="3" key="1">
    <citation type="journal article" date="2014" name="Nat. Commun.">
        <title>Genome sequence of mungbean and insights into evolution within Vigna species.</title>
        <authorList>
            <person name="Kang Y.J."/>
            <person name="Kim S.K."/>
            <person name="Kim M.Y."/>
            <person name="Lestari P."/>
            <person name="Kim K.H."/>
            <person name="Ha B.K."/>
            <person name="Jun T.H."/>
            <person name="Hwang W.J."/>
            <person name="Lee T."/>
            <person name="Lee J."/>
            <person name="Shim S."/>
            <person name="Yoon M.Y."/>
            <person name="Jang Y.E."/>
            <person name="Han K.S."/>
            <person name="Taeprayoon P."/>
            <person name="Yoon N."/>
            <person name="Somta P."/>
            <person name="Tanya P."/>
            <person name="Kim K.S."/>
            <person name="Gwag J.G."/>
            <person name="Moon J.K."/>
            <person name="Lee Y.H."/>
            <person name="Park B.S."/>
            <person name="Bombarely A."/>
            <person name="Doyle J.J."/>
            <person name="Jackson S.A."/>
            <person name="Schafleitner R."/>
            <person name="Srinives P."/>
            <person name="Varshney R.K."/>
            <person name="Lee S.H."/>
        </authorList>
    </citation>
    <scope>NUCLEOTIDE SEQUENCE [LARGE SCALE GENOMIC DNA]</scope>
    <source>
        <strain evidence="3">cv. VC1973A</strain>
    </source>
</reference>
<dbReference type="RefSeq" id="XP_022642526.1">
    <property type="nucleotide sequence ID" value="XM_022786805.1"/>
</dbReference>
<feature type="compositionally biased region" description="Basic and acidic residues" evidence="1">
    <location>
        <begin position="315"/>
        <end position="328"/>
    </location>
</feature>
<evidence type="ECO:0000313" key="5">
    <source>
        <dbReference type="RefSeq" id="XP_022642525.1"/>
    </source>
</evidence>
<reference evidence="4 5" key="2">
    <citation type="submission" date="2025-04" db="UniProtKB">
        <authorList>
            <consortium name="RefSeq"/>
        </authorList>
    </citation>
    <scope>IDENTIFICATION</scope>
    <source>
        <tissue evidence="4 5">Leaf</tissue>
    </source>
</reference>
<sequence length="387" mass="45262">MTSSLSTKRQRSGKQRREKALAIEPALPTRRLPSIEEVLNQTRFFGEHDHMIQYGKAFYKRKILTPKIMNFPFFAQSGLYFHHHLQFQGLEEFVSMECPYFEDLIRVFYSNLRVENGYLYTEVNKTKIEMKPADWFTIAHLKYQGQQLSFPTIPDDLPYNRDMAFSDMIRPELQGQNVKTVGAMNVNDRLLHYVLVHILSPRATNFAKIMHEDTFMLWAMKNNILINWPHHIMQHMIKCKDNKMPLPYGILITQIMGYYGVDLTIDSSTVLGWTHYFGTRSLKKLNIVNVNGVWHHGGANEDEEHQPEEEDIEHEETSVPDHHVEDSKPQPLIQHDAQMLSQIWGGIQHLQEGLANLNLTVTRGFDRVTERINSLEERFDTFQDSFK</sequence>
<dbReference type="Proteomes" id="UP000087766">
    <property type="component" value="Chromosome 10"/>
</dbReference>
<feature type="compositionally biased region" description="Basic residues" evidence="1">
    <location>
        <begin position="8"/>
        <end position="17"/>
    </location>
</feature>